<sequence>MSLNSTTTRPNTTILLLTSLLLSQGPPHERSLSHWTNILLQKIDNLQKKQSSSNSQEVISRMILQRVEQEMSKSIQLLQQKSLLLSNSKHQIHTISTTTKTSQKSYKIEYFFPSFSKIDQLCYDSQEGLSYLTPHQDAFEIAIILLEKLSYLYNRNSRTFYNSRVQSNNTATTTNNRNHASPSNDISNYPLHIIDGTGGLGGNTIGFLRALWSLYPSQLVSKTRVTMIELDPKRFLDGKHNAQLFVDDYNEKNSNHQRVFKNFHAVNDNFLTWWEEFKVSFKTKNVSSKDEKKKNEEEVHVKGQNDEKNNRGTTSIPPSPPPPLSKTFLFFDPPWGNDDCGQHSVIEDLYFLKPRSECSQQHDPANTTSSGSSSSTSPPPRPSSSSSSSLESSSSSSRESSLLASVKQMTLSLLNEDLVQGVALKVPFNFSESSGELSQHCHVEYVVMKKVKYILALNKKYVNK</sequence>
<dbReference type="GeneID" id="68114812"/>
<dbReference type="VEuPathDB" id="AmoebaDB:NF0015610"/>
<name>A0A6A5CED8_NAEFO</name>
<feature type="compositionally biased region" description="Basic and acidic residues" evidence="1">
    <location>
        <begin position="287"/>
        <end position="310"/>
    </location>
</feature>
<dbReference type="Gene3D" id="3.40.50.150">
    <property type="entry name" value="Vaccinia Virus protein VP39"/>
    <property type="match status" value="1"/>
</dbReference>
<comment type="caution">
    <text evidence="2">The sequence shown here is derived from an EMBL/GenBank/DDBJ whole genome shotgun (WGS) entry which is preliminary data.</text>
</comment>
<evidence type="ECO:0000256" key="1">
    <source>
        <dbReference type="SAM" id="MobiDB-lite"/>
    </source>
</evidence>
<dbReference type="Proteomes" id="UP000444721">
    <property type="component" value="Unassembled WGS sequence"/>
</dbReference>
<accession>A0A6A5CED8</accession>
<feature type="compositionally biased region" description="Low complexity" evidence="1">
    <location>
        <begin position="383"/>
        <end position="398"/>
    </location>
</feature>
<feature type="region of interest" description="Disordered" evidence="1">
    <location>
        <begin position="285"/>
        <end position="328"/>
    </location>
</feature>
<dbReference type="AlphaFoldDB" id="A0A6A5CED8"/>
<evidence type="ECO:0008006" key="4">
    <source>
        <dbReference type="Google" id="ProtNLM"/>
    </source>
</evidence>
<proteinExistence type="predicted"/>
<dbReference type="InterPro" id="IPR029063">
    <property type="entry name" value="SAM-dependent_MTases_sf"/>
</dbReference>
<feature type="region of interest" description="Disordered" evidence="1">
    <location>
        <begin position="358"/>
        <end position="398"/>
    </location>
</feature>
<dbReference type="OrthoDB" id="10532820at2759"/>
<organism evidence="2 3">
    <name type="scientific">Naegleria fowleri</name>
    <name type="common">Brain eating amoeba</name>
    <dbReference type="NCBI Taxonomy" id="5763"/>
    <lineage>
        <taxon>Eukaryota</taxon>
        <taxon>Discoba</taxon>
        <taxon>Heterolobosea</taxon>
        <taxon>Tetramitia</taxon>
        <taxon>Eutetramitia</taxon>
        <taxon>Vahlkampfiidae</taxon>
        <taxon>Naegleria</taxon>
    </lineage>
</organism>
<evidence type="ECO:0000313" key="2">
    <source>
        <dbReference type="EMBL" id="KAF0983679.1"/>
    </source>
</evidence>
<reference evidence="2 3" key="1">
    <citation type="journal article" date="2019" name="Sci. Rep.">
        <title>Nanopore sequencing improves the draft genome of the human pathogenic amoeba Naegleria fowleri.</title>
        <authorList>
            <person name="Liechti N."/>
            <person name="Schurch N."/>
            <person name="Bruggmann R."/>
            <person name="Wittwer M."/>
        </authorList>
    </citation>
    <scope>NUCLEOTIDE SEQUENCE [LARGE SCALE GENOMIC DNA]</scope>
    <source>
        <strain evidence="2 3">ATCC 30894</strain>
    </source>
</reference>
<evidence type="ECO:0000313" key="3">
    <source>
        <dbReference type="Proteomes" id="UP000444721"/>
    </source>
</evidence>
<keyword evidence="3" id="KW-1185">Reference proteome</keyword>
<protein>
    <recommendedName>
        <fullName evidence="4">Trimethylguanosine synthase</fullName>
    </recommendedName>
</protein>
<dbReference type="RefSeq" id="XP_044568392.1">
    <property type="nucleotide sequence ID" value="XM_044711355.1"/>
</dbReference>
<dbReference type="VEuPathDB" id="AmoebaDB:NfTy_007340"/>
<feature type="compositionally biased region" description="Polar residues" evidence="1">
    <location>
        <begin position="358"/>
        <end position="367"/>
    </location>
</feature>
<dbReference type="EMBL" id="VFQX01000004">
    <property type="protein sequence ID" value="KAF0983679.1"/>
    <property type="molecule type" value="Genomic_DNA"/>
</dbReference>
<gene>
    <name evidence="2" type="ORF">FDP41_007594</name>
</gene>
<dbReference type="VEuPathDB" id="AmoebaDB:FDP41_007594"/>